<dbReference type="RefSeq" id="XP_038741823.1">
    <property type="nucleotide sequence ID" value="XM_038892903.1"/>
</dbReference>
<gene>
    <name evidence="3" type="ORF">CkaCkLH20_10189</name>
</gene>
<comment type="similarity">
    <text evidence="1">Belongs to the caleosin family.</text>
</comment>
<proteinExistence type="inferred from homology"/>
<reference evidence="3" key="1">
    <citation type="submission" date="2020-03" db="EMBL/GenBank/DDBJ databases">
        <authorList>
            <person name="He L."/>
        </authorList>
    </citation>
    <scope>NUCLEOTIDE SEQUENCE</scope>
    <source>
        <strain evidence="3">CkLH20</strain>
    </source>
</reference>
<reference evidence="3" key="2">
    <citation type="submission" date="2020-11" db="EMBL/GenBank/DDBJ databases">
        <title>Whole genome sequencing of Colletotrichum sp.</title>
        <authorList>
            <person name="Li H."/>
        </authorList>
    </citation>
    <scope>NUCLEOTIDE SEQUENCE</scope>
    <source>
        <strain evidence="3">CkLH20</strain>
    </source>
</reference>
<dbReference type="AlphaFoldDB" id="A0A9P6HYC6"/>
<feature type="transmembrane region" description="Helical" evidence="2">
    <location>
        <begin position="91"/>
        <end position="112"/>
    </location>
</feature>
<comment type="caution">
    <text evidence="3">The sequence shown here is derived from an EMBL/GenBank/DDBJ whole genome shotgun (WGS) entry which is preliminary data.</text>
</comment>
<feature type="transmembrane region" description="Helical" evidence="2">
    <location>
        <begin position="189"/>
        <end position="206"/>
    </location>
</feature>
<dbReference type="PANTHER" id="PTHR31495:SF0">
    <property type="entry name" value="BINDING PROTEIN CALEOSIN, PUTATIVE (AFU_ORTHOLOGUE AFUA_5G13750)-RELATED"/>
    <property type="match status" value="1"/>
</dbReference>
<evidence type="ECO:0000313" key="3">
    <source>
        <dbReference type="EMBL" id="KAF9872362.1"/>
    </source>
</evidence>
<dbReference type="EMBL" id="JAATWM020000038">
    <property type="protein sequence ID" value="KAF9872362.1"/>
    <property type="molecule type" value="Genomic_DNA"/>
</dbReference>
<dbReference type="GO" id="GO:0005509">
    <property type="term" value="F:calcium ion binding"/>
    <property type="evidence" value="ECO:0007669"/>
    <property type="project" value="TreeGrafter"/>
</dbReference>
<dbReference type="GO" id="GO:0004497">
    <property type="term" value="F:monooxygenase activity"/>
    <property type="evidence" value="ECO:0007669"/>
    <property type="project" value="TreeGrafter"/>
</dbReference>
<dbReference type="Proteomes" id="UP000781932">
    <property type="component" value="Unassembled WGS sequence"/>
</dbReference>
<dbReference type="Pfam" id="PF05042">
    <property type="entry name" value="Caleosin"/>
    <property type="match status" value="1"/>
</dbReference>
<keyword evidence="2" id="KW-0812">Transmembrane</keyword>
<dbReference type="GeneID" id="62165977"/>
<name>A0A9P6HYC6_9PEZI</name>
<accession>A0A9P6HYC6</accession>
<keyword evidence="2" id="KW-0472">Membrane</keyword>
<evidence type="ECO:0000256" key="2">
    <source>
        <dbReference type="SAM" id="Phobius"/>
    </source>
</evidence>
<evidence type="ECO:0000256" key="1">
    <source>
        <dbReference type="ARBA" id="ARBA00006765"/>
    </source>
</evidence>
<keyword evidence="4" id="KW-1185">Reference proteome</keyword>
<dbReference type="OrthoDB" id="640742at2759"/>
<organism evidence="3 4">
    <name type="scientific">Colletotrichum karsti</name>
    <dbReference type="NCBI Taxonomy" id="1095194"/>
    <lineage>
        <taxon>Eukaryota</taxon>
        <taxon>Fungi</taxon>
        <taxon>Dikarya</taxon>
        <taxon>Ascomycota</taxon>
        <taxon>Pezizomycotina</taxon>
        <taxon>Sordariomycetes</taxon>
        <taxon>Hypocreomycetidae</taxon>
        <taxon>Glomerellales</taxon>
        <taxon>Glomerellaceae</taxon>
        <taxon>Colletotrichum</taxon>
        <taxon>Colletotrichum boninense species complex</taxon>
    </lineage>
</organism>
<sequence>MSSKKSVVTSISAVPVTVERKPFQQPESDERLSHTGTARANIAATYENPRGTTEYDWAKLHRHQTVLQQHCEFFDADRDGVIWPLDTFKGFYKLGFGLILSVLSMLIIHLNFSYPTVTGYLPDPMFRLFLENIHKDKHGSDSGAYDTEGRFVPQKFEDMFSKYANGKDYMTFSDVIALLKGNRVVVDPFGWFGAFFEWSTLYYMLWPADGRMMKDDVRGLYDGSLFYRVASRRAAKEDLSAKEYN</sequence>
<evidence type="ECO:0000313" key="4">
    <source>
        <dbReference type="Proteomes" id="UP000781932"/>
    </source>
</evidence>
<dbReference type="PANTHER" id="PTHR31495">
    <property type="entry name" value="PEROXYGENASE 3-RELATED"/>
    <property type="match status" value="1"/>
</dbReference>
<dbReference type="InterPro" id="IPR007736">
    <property type="entry name" value="Caleosin-related"/>
</dbReference>
<keyword evidence="2" id="KW-1133">Transmembrane helix</keyword>
<protein>
    <submittedName>
        <fullName evidence="3">Caleosin domain containing protein</fullName>
    </submittedName>
</protein>